<dbReference type="EMBL" id="BTPU01000005">
    <property type="protein sequence ID" value="GMQ61181.1"/>
    <property type="molecule type" value="Genomic_DNA"/>
</dbReference>
<dbReference type="Proteomes" id="UP001374599">
    <property type="component" value="Unassembled WGS sequence"/>
</dbReference>
<evidence type="ECO:0000313" key="1">
    <source>
        <dbReference type="EMBL" id="GMQ61181.1"/>
    </source>
</evidence>
<evidence type="ECO:0000313" key="2">
    <source>
        <dbReference type="Proteomes" id="UP001374599"/>
    </source>
</evidence>
<gene>
    <name evidence="1" type="ORF">AN2V17_04090</name>
</gene>
<proteinExistence type="predicted"/>
<accession>A0ACB5UE18</accession>
<sequence>MKKSETWKTNNRKIWANAGEKGLNITKDELHGIVEGLTGKDSIGELTIKEQQTVIKDLYRRQGKTYYYPRTSYQSNKMTQDEYIMKLTRQLGWITDENKIDMKRLNGFIKKRINIQVDHLKWLNTRQKSKVIEGLKSMVKRKAKVT</sequence>
<name>A0ACB5UE18_9FIRM</name>
<keyword evidence="2" id="KW-1185">Reference proteome</keyword>
<protein>
    <submittedName>
        <fullName evidence="1">Uncharacterized protein</fullName>
    </submittedName>
</protein>
<reference evidence="1" key="1">
    <citation type="submission" date="2023-09" db="EMBL/GenBank/DDBJ databases">
        <title>Vallitalea sediminicola and Vallitalea maricola sp. nov., anaerobic bacteria isolated from marine sediment.</title>
        <authorList>
            <person name="Hirano S."/>
            <person name="Maeda A."/>
            <person name="Terahara T."/>
            <person name="Mori K."/>
            <person name="Hamada M."/>
            <person name="Matsumoto R."/>
            <person name="Kobayashi T."/>
        </authorList>
    </citation>
    <scope>NUCLEOTIDE SEQUENCE</scope>
    <source>
        <strain evidence="1">AN17-2</strain>
    </source>
</reference>
<comment type="caution">
    <text evidence="1">The sequence shown here is derived from an EMBL/GenBank/DDBJ whole genome shotgun (WGS) entry which is preliminary data.</text>
</comment>
<organism evidence="1 2">
    <name type="scientific">Vallitalea maricola</name>
    <dbReference type="NCBI Taxonomy" id="3074433"/>
    <lineage>
        <taxon>Bacteria</taxon>
        <taxon>Bacillati</taxon>
        <taxon>Bacillota</taxon>
        <taxon>Clostridia</taxon>
        <taxon>Lachnospirales</taxon>
        <taxon>Vallitaleaceae</taxon>
        <taxon>Vallitalea</taxon>
    </lineage>
</organism>